<reference evidence="2" key="1">
    <citation type="journal article" date="2014" name="Int. J. Syst. Evol. Microbiol.">
        <title>Complete genome sequence of Corynebacterium casei LMG S-19264T (=DSM 44701T), isolated from a smear-ripened cheese.</title>
        <authorList>
            <consortium name="US DOE Joint Genome Institute (JGI-PGF)"/>
            <person name="Walter F."/>
            <person name="Albersmeier A."/>
            <person name="Kalinowski J."/>
            <person name="Ruckert C."/>
        </authorList>
    </citation>
    <scope>NUCLEOTIDE SEQUENCE</scope>
    <source>
        <strain evidence="2">VKM Ac-2007</strain>
    </source>
</reference>
<accession>A0A9W6IAB8</accession>
<evidence type="ECO:0000256" key="1">
    <source>
        <dbReference type="SAM" id="Phobius"/>
    </source>
</evidence>
<protein>
    <submittedName>
        <fullName evidence="2">Uncharacterized protein</fullName>
    </submittedName>
</protein>
<keyword evidence="3" id="KW-1185">Reference proteome</keyword>
<gene>
    <name evidence="2" type="ORF">GCM10017600_71860</name>
</gene>
<evidence type="ECO:0000313" key="2">
    <source>
        <dbReference type="EMBL" id="GLK13775.1"/>
    </source>
</evidence>
<dbReference type="EMBL" id="BSEV01000025">
    <property type="protein sequence ID" value="GLK13775.1"/>
    <property type="molecule type" value="Genomic_DNA"/>
</dbReference>
<reference evidence="2" key="2">
    <citation type="submission" date="2023-01" db="EMBL/GenBank/DDBJ databases">
        <authorList>
            <person name="Sun Q."/>
            <person name="Evtushenko L."/>
        </authorList>
    </citation>
    <scope>NUCLEOTIDE SEQUENCE</scope>
    <source>
        <strain evidence="2">VKM Ac-2007</strain>
    </source>
</reference>
<name>A0A9W6IAB8_9ACTN</name>
<evidence type="ECO:0000313" key="3">
    <source>
        <dbReference type="Proteomes" id="UP001143474"/>
    </source>
</evidence>
<comment type="caution">
    <text evidence="2">The sequence shown here is derived from an EMBL/GenBank/DDBJ whole genome shotgun (WGS) entry which is preliminary data.</text>
</comment>
<dbReference type="Proteomes" id="UP001143474">
    <property type="component" value="Unassembled WGS sequence"/>
</dbReference>
<keyword evidence="1" id="KW-0812">Transmembrane</keyword>
<dbReference type="RefSeq" id="WP_271222044.1">
    <property type="nucleotide sequence ID" value="NZ_BAAAVD010000083.1"/>
</dbReference>
<dbReference type="AlphaFoldDB" id="A0A9W6IAB8"/>
<feature type="transmembrane region" description="Helical" evidence="1">
    <location>
        <begin position="90"/>
        <end position="110"/>
    </location>
</feature>
<keyword evidence="1" id="KW-1133">Transmembrane helix</keyword>
<sequence>MKWMSRVGVILLGAALIVGALSAFVAFRASTTKERIDGQLQRAAAALREAETVKESDPAQHEQLKQDAERYTGFAETDQQEYSSQQQGGWYLAGGALAALAGGVTLIAMGRSGTAAQRSRHM</sequence>
<organism evidence="2 3">
    <name type="scientific">Streptosporangium carneum</name>
    <dbReference type="NCBI Taxonomy" id="47481"/>
    <lineage>
        <taxon>Bacteria</taxon>
        <taxon>Bacillati</taxon>
        <taxon>Actinomycetota</taxon>
        <taxon>Actinomycetes</taxon>
        <taxon>Streptosporangiales</taxon>
        <taxon>Streptosporangiaceae</taxon>
        <taxon>Streptosporangium</taxon>
    </lineage>
</organism>
<keyword evidence="1" id="KW-0472">Membrane</keyword>
<proteinExistence type="predicted"/>